<evidence type="ECO:0000313" key="2">
    <source>
        <dbReference type="Proteomes" id="UP001142055"/>
    </source>
</evidence>
<organism evidence="1 2">
    <name type="scientific">Blomia tropicalis</name>
    <name type="common">Mite</name>
    <dbReference type="NCBI Taxonomy" id="40697"/>
    <lineage>
        <taxon>Eukaryota</taxon>
        <taxon>Metazoa</taxon>
        <taxon>Ecdysozoa</taxon>
        <taxon>Arthropoda</taxon>
        <taxon>Chelicerata</taxon>
        <taxon>Arachnida</taxon>
        <taxon>Acari</taxon>
        <taxon>Acariformes</taxon>
        <taxon>Sarcoptiformes</taxon>
        <taxon>Astigmata</taxon>
        <taxon>Glycyphagoidea</taxon>
        <taxon>Echimyopodidae</taxon>
        <taxon>Blomia</taxon>
    </lineage>
</organism>
<name>A0A9Q0RQ51_BLOTA</name>
<proteinExistence type="predicted"/>
<gene>
    <name evidence="1" type="ORF">RDWZM_001004</name>
</gene>
<dbReference type="EMBL" id="JAPWDV010000001">
    <property type="protein sequence ID" value="KAJ6222459.1"/>
    <property type="molecule type" value="Genomic_DNA"/>
</dbReference>
<dbReference type="Proteomes" id="UP001142055">
    <property type="component" value="Chromosome 1"/>
</dbReference>
<reference evidence="1" key="1">
    <citation type="submission" date="2022-12" db="EMBL/GenBank/DDBJ databases">
        <title>Genome assemblies of Blomia tropicalis.</title>
        <authorList>
            <person name="Cui Y."/>
        </authorList>
    </citation>
    <scope>NUCLEOTIDE SEQUENCE</scope>
    <source>
        <tissue evidence="1">Adult mites</tissue>
    </source>
</reference>
<dbReference type="PANTHER" id="PTHR13333:SF5">
    <property type="entry name" value="M-AAA PROTEASE-INTERACTING PROTEIN 1, MITOCHONDRIAL"/>
    <property type="match status" value="1"/>
</dbReference>
<dbReference type="GO" id="GO:0032979">
    <property type="term" value="P:protein insertion into mitochondrial inner membrane from matrix"/>
    <property type="evidence" value="ECO:0007669"/>
    <property type="project" value="TreeGrafter"/>
</dbReference>
<comment type="caution">
    <text evidence="1">The sequence shown here is derived from an EMBL/GenBank/DDBJ whole genome shotgun (WGS) entry which is preliminary data.</text>
</comment>
<protein>
    <submittedName>
        <fullName evidence="1">Uncharacterized protein</fullName>
    </submittedName>
</protein>
<keyword evidence="2" id="KW-1185">Reference proteome</keyword>
<dbReference type="AlphaFoldDB" id="A0A9Q0RQ51"/>
<dbReference type="GO" id="GO:0005743">
    <property type="term" value="C:mitochondrial inner membrane"/>
    <property type="evidence" value="ECO:0007669"/>
    <property type="project" value="TreeGrafter"/>
</dbReference>
<evidence type="ECO:0000313" key="1">
    <source>
        <dbReference type="EMBL" id="KAJ6222459.1"/>
    </source>
</evidence>
<dbReference type="GO" id="GO:0043022">
    <property type="term" value="F:ribosome binding"/>
    <property type="evidence" value="ECO:0007669"/>
    <property type="project" value="TreeGrafter"/>
</dbReference>
<dbReference type="PANTHER" id="PTHR13333">
    <property type="entry name" value="M-AAA PROTEASE-INTERACTING PROTEIN 1, MITOCHONDRIAL"/>
    <property type="match status" value="1"/>
</dbReference>
<sequence>MIKRPLNVIIRSGLDRFGYNKPNQFKFVSSVIHRYNHYSANVILPSSTRTKLLNSCDQLEQHYKFQKRHLSSGESNDEESSKEYPLLMHNMLPRGMPNLWYSIKNFYIINFILRAQIDKNFELTSFIKGARHAFLTVSSHLANNRLEDLEGLVDSRALEEISENYKYLNVTQRRELEMKETDIVLSFAHNIRIETMKEGFTGTHKHIVYIFLVFDCIRNLEDILKEKSVKGQGSARELFHEFHQRKYICNYE</sequence>
<accession>A0A9Q0RQ51</accession>